<comment type="catalytic activity">
    <reaction evidence="9">
        <text>ATP + H2O = ADP + phosphate + H(+)</text>
        <dbReference type="Rhea" id="RHEA:13065"/>
        <dbReference type="ChEBI" id="CHEBI:15377"/>
        <dbReference type="ChEBI" id="CHEBI:15378"/>
        <dbReference type="ChEBI" id="CHEBI:30616"/>
        <dbReference type="ChEBI" id="CHEBI:43474"/>
        <dbReference type="ChEBI" id="CHEBI:456216"/>
        <dbReference type="EC" id="3.6.4.13"/>
    </reaction>
</comment>
<dbReference type="InterPro" id="IPR001650">
    <property type="entry name" value="Helicase_C-like"/>
</dbReference>
<evidence type="ECO:0000259" key="14">
    <source>
        <dbReference type="PROSITE" id="PS51195"/>
    </source>
</evidence>
<feature type="compositionally biased region" description="Low complexity" evidence="11">
    <location>
        <begin position="46"/>
        <end position="70"/>
    </location>
</feature>
<dbReference type="PROSITE" id="PS51194">
    <property type="entry name" value="HELICASE_CTER"/>
    <property type="match status" value="1"/>
</dbReference>
<comment type="function">
    <text evidence="1">ATP-binding RNA helicase involved in the biogenesis of 60S ribosomal subunits and is required for the normal formation of 25S and 5.8S rRNAs.</text>
</comment>
<dbReference type="InterPro" id="IPR014014">
    <property type="entry name" value="RNA_helicase_DEAD_Q_motif"/>
</dbReference>
<dbReference type="EMBL" id="MBFR01000079">
    <property type="protein sequence ID" value="PVU94678.1"/>
    <property type="molecule type" value="Genomic_DNA"/>
</dbReference>
<protein>
    <recommendedName>
        <fullName evidence="3">RNA helicase</fullName>
        <ecNumber evidence="3">3.6.4.13</ecNumber>
    </recommendedName>
</protein>
<evidence type="ECO:0000256" key="11">
    <source>
        <dbReference type="SAM" id="MobiDB-lite"/>
    </source>
</evidence>
<dbReference type="InterPro" id="IPR027417">
    <property type="entry name" value="P-loop_NTPase"/>
</dbReference>
<comment type="caution">
    <text evidence="15">The sequence shown here is derived from an EMBL/GenBank/DDBJ whole genome shotgun (WGS) entry which is preliminary data.</text>
</comment>
<evidence type="ECO:0000313" key="15">
    <source>
        <dbReference type="EMBL" id="PVU94678.1"/>
    </source>
</evidence>
<dbReference type="GO" id="GO:0005524">
    <property type="term" value="F:ATP binding"/>
    <property type="evidence" value="ECO:0007669"/>
    <property type="project" value="UniProtKB-KW"/>
</dbReference>
<feature type="short sequence motif" description="Q motif" evidence="10">
    <location>
        <begin position="129"/>
        <end position="157"/>
    </location>
</feature>
<feature type="domain" description="Helicase ATP-binding" evidence="12">
    <location>
        <begin position="160"/>
        <end position="335"/>
    </location>
</feature>
<evidence type="ECO:0000256" key="7">
    <source>
        <dbReference type="ARBA" id="ARBA00022840"/>
    </source>
</evidence>
<evidence type="ECO:0000256" key="4">
    <source>
        <dbReference type="ARBA" id="ARBA00022741"/>
    </source>
</evidence>
<evidence type="ECO:0000259" key="12">
    <source>
        <dbReference type="PROSITE" id="PS51192"/>
    </source>
</evidence>
<dbReference type="SUPFAM" id="SSF52540">
    <property type="entry name" value="P-loop containing nucleoside triphosphate hydrolases"/>
    <property type="match status" value="1"/>
</dbReference>
<dbReference type="GO" id="GO:0003723">
    <property type="term" value="F:RNA binding"/>
    <property type="evidence" value="ECO:0007669"/>
    <property type="project" value="UniProtKB-KW"/>
</dbReference>
<dbReference type="InterPro" id="IPR012541">
    <property type="entry name" value="DBP10_C"/>
</dbReference>
<accession>A0A2T9YQP6</accession>
<feature type="compositionally biased region" description="Basic residues" evidence="11">
    <location>
        <begin position="36"/>
        <end position="45"/>
    </location>
</feature>
<dbReference type="PANTHER" id="PTHR47959">
    <property type="entry name" value="ATP-DEPENDENT RNA HELICASE RHLE-RELATED"/>
    <property type="match status" value="1"/>
</dbReference>
<evidence type="ECO:0000256" key="1">
    <source>
        <dbReference type="ARBA" id="ARBA00003706"/>
    </source>
</evidence>
<dbReference type="GO" id="GO:0003724">
    <property type="term" value="F:RNA helicase activity"/>
    <property type="evidence" value="ECO:0007669"/>
    <property type="project" value="UniProtKB-EC"/>
</dbReference>
<proteinExistence type="inferred from homology"/>
<evidence type="ECO:0000256" key="3">
    <source>
        <dbReference type="ARBA" id="ARBA00012552"/>
    </source>
</evidence>
<dbReference type="Pfam" id="PF08147">
    <property type="entry name" value="DBP10CT"/>
    <property type="match status" value="1"/>
</dbReference>
<dbReference type="Pfam" id="PF00270">
    <property type="entry name" value="DEAD"/>
    <property type="match status" value="1"/>
</dbReference>
<evidence type="ECO:0000256" key="5">
    <source>
        <dbReference type="ARBA" id="ARBA00022801"/>
    </source>
</evidence>
<dbReference type="EC" id="3.6.4.13" evidence="3"/>
<gene>
    <name evidence="15" type="ORF">BB561_002352</name>
</gene>
<dbReference type="InterPro" id="IPR014001">
    <property type="entry name" value="Helicase_ATP-bd"/>
</dbReference>
<dbReference type="OrthoDB" id="10261375at2759"/>
<keyword evidence="5" id="KW-0378">Hydrolase</keyword>
<feature type="region of interest" description="Disordered" evidence="11">
    <location>
        <begin position="1"/>
        <end position="104"/>
    </location>
</feature>
<keyword evidence="7" id="KW-0067">ATP-binding</keyword>
<evidence type="ECO:0000256" key="2">
    <source>
        <dbReference type="ARBA" id="ARBA00010379"/>
    </source>
</evidence>
<dbReference type="InterPro" id="IPR050079">
    <property type="entry name" value="DEAD_box_RNA_helicase"/>
</dbReference>
<feature type="domain" description="Helicase C-terminal" evidence="13">
    <location>
        <begin position="362"/>
        <end position="513"/>
    </location>
</feature>
<dbReference type="SMART" id="SM00490">
    <property type="entry name" value="HELICc"/>
    <property type="match status" value="1"/>
</dbReference>
<keyword evidence="4" id="KW-0547">Nucleotide-binding</keyword>
<dbReference type="Gene3D" id="3.40.50.300">
    <property type="entry name" value="P-loop containing nucleotide triphosphate hydrolases"/>
    <property type="match status" value="2"/>
</dbReference>
<dbReference type="GO" id="GO:0005829">
    <property type="term" value="C:cytosol"/>
    <property type="evidence" value="ECO:0007669"/>
    <property type="project" value="TreeGrafter"/>
</dbReference>
<dbReference type="SMART" id="SM00487">
    <property type="entry name" value="DEXDc"/>
    <property type="match status" value="1"/>
</dbReference>
<dbReference type="AlphaFoldDB" id="A0A2T9YQP6"/>
<dbReference type="PROSITE" id="PS51195">
    <property type="entry name" value="Q_MOTIF"/>
    <property type="match status" value="1"/>
</dbReference>
<comment type="similarity">
    <text evidence="2">Belongs to the DEAD box helicase family. DDX54/DBP10 subfamily.</text>
</comment>
<feature type="compositionally biased region" description="Basic residues" evidence="11">
    <location>
        <begin position="865"/>
        <end position="876"/>
    </location>
</feature>
<evidence type="ECO:0000259" key="13">
    <source>
        <dbReference type="PROSITE" id="PS51194"/>
    </source>
</evidence>
<keyword evidence="8" id="KW-0694">RNA-binding</keyword>
<dbReference type="SMART" id="SM01123">
    <property type="entry name" value="DBP10CT"/>
    <property type="match status" value="1"/>
</dbReference>
<feature type="compositionally biased region" description="Polar residues" evidence="11">
    <location>
        <begin position="22"/>
        <end position="35"/>
    </location>
</feature>
<evidence type="ECO:0000256" key="9">
    <source>
        <dbReference type="ARBA" id="ARBA00047984"/>
    </source>
</evidence>
<feature type="region of interest" description="Disordered" evidence="11">
    <location>
        <begin position="818"/>
        <end position="876"/>
    </location>
</feature>
<dbReference type="GO" id="GO:0005634">
    <property type="term" value="C:nucleus"/>
    <property type="evidence" value="ECO:0007669"/>
    <property type="project" value="InterPro"/>
</dbReference>
<reference evidence="15 16" key="1">
    <citation type="journal article" date="2018" name="MBio">
        <title>Comparative Genomics Reveals the Core Gene Toolbox for the Fungus-Insect Symbiosis.</title>
        <authorList>
            <person name="Wang Y."/>
            <person name="Stata M."/>
            <person name="Wang W."/>
            <person name="Stajich J.E."/>
            <person name="White M.M."/>
            <person name="Moncalvo J.M."/>
        </authorList>
    </citation>
    <scope>NUCLEOTIDE SEQUENCE [LARGE SCALE GENOMIC DNA]</scope>
    <source>
        <strain evidence="15 16">SWE-8-4</strain>
    </source>
</reference>
<feature type="domain" description="DEAD-box RNA helicase Q" evidence="14">
    <location>
        <begin position="129"/>
        <end position="157"/>
    </location>
</feature>
<evidence type="ECO:0000256" key="8">
    <source>
        <dbReference type="ARBA" id="ARBA00022884"/>
    </source>
</evidence>
<name>A0A2T9YQP6_9FUNG</name>
<dbReference type="STRING" id="133385.A0A2T9YQP6"/>
<sequence length="876" mass="97939">MSDNSDSENDQFDFSSYLVPTGNPTESNAVKSTKPVSKKQLKIAKKAAQLAKKTATTTNPSSAPKKASSSYVSNQLIDSDSDSETKPAPLPPKKEIELLDSDSDSNLEKESKILGSQIRSENRRKAKSGAFSAMGLSEGLLRAIKKKGYKQPTPIQRKIIPKILDGRDVVGMARTGSGKTAAFLFPIIERLVSHRQQVGIRSLILLPSRELAIQIYNEAIWFIKNASSDLRVGLVVGGDSLESQFSLMLTENPDIVISTPGRLLHLAVEMELGFSLVEIICFDEADRLFEMGFAVQLTELLNRIPRTRQTFLFSATLPENLVEFVKAGLNDPEFIRLDKELKTSENLSMAFFTVQQHCKDATLLNILSNLVNGKQAIVFVATKHNVEYLSLLLSQFNYSVSSIYGSMDQTSRQIQMNKFRKNLSKVLIVTDVAARGLDIPILDYVINYNFVDNPKVFIHRVGRVARAGRLGWAYSLITTNELPYLLDLQLFLNKPLSYSSTMQSIDYTTQLVLGQIPIDSISLELEQVTAKVKDDVNLFNLNAVAENGLKRYNKTKISFSQASYKKAKTMLISRECLKIHPLYLSQFSNDLDTEQSQDNELERQNLVASISNFKPNSTIFEVGLRGTKLNSTPGGQAINSFRQRNTEYIKKVRDNRSQMIGSSGSALESSNYADSEFYISHKKEGADTEKGYAMLKGTTFAEQAQAAMITVKKDDVFESANMTRWDSKKKNFVKGSGIGSDNKKYITTEGGVKLPMSYKSNKFNDFLKKSKLNNLQVGMLETAGNKTQTNVRKRKGFHKLQKEKAIVDSKHVNYEKMLKKQKKSPAGQTNSRAGFGQKYSKPGKKELLNAEQIRKKRSISESKKMKSARPSKKNKK</sequence>
<dbReference type="PROSITE" id="PS51192">
    <property type="entry name" value="HELICASE_ATP_BIND_1"/>
    <property type="match status" value="1"/>
</dbReference>
<feature type="compositionally biased region" description="Acidic residues" evidence="11">
    <location>
        <begin position="1"/>
        <end position="11"/>
    </location>
</feature>
<evidence type="ECO:0000256" key="6">
    <source>
        <dbReference type="ARBA" id="ARBA00022806"/>
    </source>
</evidence>
<organism evidence="15 16">
    <name type="scientific">Smittium simulii</name>
    <dbReference type="NCBI Taxonomy" id="133385"/>
    <lineage>
        <taxon>Eukaryota</taxon>
        <taxon>Fungi</taxon>
        <taxon>Fungi incertae sedis</taxon>
        <taxon>Zoopagomycota</taxon>
        <taxon>Kickxellomycotina</taxon>
        <taxon>Harpellomycetes</taxon>
        <taxon>Harpellales</taxon>
        <taxon>Legeriomycetaceae</taxon>
        <taxon>Smittium</taxon>
    </lineage>
</organism>
<evidence type="ECO:0000313" key="16">
    <source>
        <dbReference type="Proteomes" id="UP000245383"/>
    </source>
</evidence>
<keyword evidence="6" id="KW-0347">Helicase</keyword>
<evidence type="ECO:0000256" key="10">
    <source>
        <dbReference type="PROSITE-ProRule" id="PRU00552"/>
    </source>
</evidence>
<dbReference type="PANTHER" id="PTHR47959:SF8">
    <property type="entry name" value="RNA HELICASE"/>
    <property type="match status" value="1"/>
</dbReference>
<dbReference type="Pfam" id="PF00271">
    <property type="entry name" value="Helicase_C"/>
    <property type="match status" value="1"/>
</dbReference>
<dbReference type="CDD" id="cd18787">
    <property type="entry name" value="SF2_C_DEAD"/>
    <property type="match status" value="1"/>
</dbReference>
<dbReference type="Proteomes" id="UP000245383">
    <property type="component" value="Unassembled WGS sequence"/>
</dbReference>
<dbReference type="GO" id="GO:0016887">
    <property type="term" value="F:ATP hydrolysis activity"/>
    <property type="evidence" value="ECO:0007669"/>
    <property type="project" value="RHEA"/>
</dbReference>
<keyword evidence="16" id="KW-1185">Reference proteome</keyword>
<dbReference type="InterPro" id="IPR011545">
    <property type="entry name" value="DEAD/DEAH_box_helicase_dom"/>
</dbReference>